<evidence type="ECO:0000313" key="2">
    <source>
        <dbReference type="Proteomes" id="UP000198242"/>
    </source>
</evidence>
<reference evidence="2" key="1">
    <citation type="submission" date="2016-06" db="EMBL/GenBank/DDBJ databases">
        <authorList>
            <person name="Varghese N."/>
            <person name="Submissions Spin"/>
        </authorList>
    </citation>
    <scope>NUCLEOTIDE SEQUENCE [LARGE SCALE GENOMIC DNA]</scope>
    <source>
        <strain evidence="2">DSM 43909</strain>
    </source>
</reference>
<organism evidence="1 2">
    <name type="scientific">Micromonospora viridifaciens</name>
    <dbReference type="NCBI Taxonomy" id="1881"/>
    <lineage>
        <taxon>Bacteria</taxon>
        <taxon>Bacillati</taxon>
        <taxon>Actinomycetota</taxon>
        <taxon>Actinomycetes</taxon>
        <taxon>Micromonosporales</taxon>
        <taxon>Micromonosporaceae</taxon>
        <taxon>Micromonospora</taxon>
    </lineage>
</organism>
<protein>
    <submittedName>
        <fullName evidence="1">Uncharacterized protein</fullName>
    </submittedName>
</protein>
<dbReference type="Proteomes" id="UP000198242">
    <property type="component" value="Chromosome I"/>
</dbReference>
<dbReference type="AlphaFoldDB" id="A0A1C4WG07"/>
<dbReference type="EMBL" id="LT607411">
    <property type="protein sequence ID" value="SCE95186.1"/>
    <property type="molecule type" value="Genomic_DNA"/>
</dbReference>
<accession>A0A1C4WG07</accession>
<name>A0A1C4WG07_MICVI</name>
<keyword evidence="2" id="KW-1185">Reference proteome</keyword>
<proteinExistence type="predicted"/>
<evidence type="ECO:0000313" key="1">
    <source>
        <dbReference type="EMBL" id="SCE95186.1"/>
    </source>
</evidence>
<gene>
    <name evidence="1" type="ORF">GA0074695_2407</name>
</gene>
<sequence length="184" mass="19995">MISVCALRDETPASLSRLEPVDKFEDVLLAHAFSAKPRREGFRCDPAPSVAGVHEIGLELGLFVPLQVVVVAPGHHGEVLSDAGDAGWEVFGVGHESVVLRRYDIASKLDSELPWKVVSEVLPAPGGPWNSARHIYLQLSAAYQSTADQAEEHGYRVRRMDGNHLAMVTQPTTVTELRLPILGA</sequence>